<organism evidence="1 2">
    <name type="scientific">Thiorhodococcus drewsii AZ1</name>
    <dbReference type="NCBI Taxonomy" id="765913"/>
    <lineage>
        <taxon>Bacteria</taxon>
        <taxon>Pseudomonadati</taxon>
        <taxon>Pseudomonadota</taxon>
        <taxon>Gammaproteobacteria</taxon>
        <taxon>Chromatiales</taxon>
        <taxon>Chromatiaceae</taxon>
        <taxon>Thiorhodococcus</taxon>
    </lineage>
</organism>
<dbReference type="EMBL" id="AFWT01000113">
    <property type="protein sequence ID" value="EGV27496.1"/>
    <property type="molecule type" value="Genomic_DNA"/>
</dbReference>
<accession>G2E8S7</accession>
<name>G2E8S7_9GAMM</name>
<protein>
    <submittedName>
        <fullName evidence="1">Uncharacterized protein</fullName>
    </submittedName>
</protein>
<sequence>MTTTDTFSEYYLAAEIANTTEGMNIAVDDADWARFTNASREELCTLLLDLATRVDLAKLRKTTRRPKKPRTPKTQYKGKIHVSTAKVLAGT</sequence>
<dbReference type="AlphaFoldDB" id="G2E8S7"/>
<dbReference type="RefSeq" id="WP_007043401.1">
    <property type="nucleotide sequence ID" value="NZ_AFWT01000113.1"/>
</dbReference>
<proteinExistence type="predicted"/>
<evidence type="ECO:0000313" key="2">
    <source>
        <dbReference type="Proteomes" id="UP000004200"/>
    </source>
</evidence>
<comment type="caution">
    <text evidence="1">The sequence shown here is derived from an EMBL/GenBank/DDBJ whole genome shotgun (WGS) entry which is preliminary data.</text>
</comment>
<evidence type="ECO:0000313" key="1">
    <source>
        <dbReference type="EMBL" id="EGV27496.1"/>
    </source>
</evidence>
<dbReference type="Proteomes" id="UP000004200">
    <property type="component" value="Unassembled WGS sequence"/>
</dbReference>
<gene>
    <name evidence="1" type="ORF">ThidrDRAFT_4691</name>
</gene>
<reference evidence="1 2" key="1">
    <citation type="submission" date="2011-06" db="EMBL/GenBank/DDBJ databases">
        <title>The draft genome of Thiorhodococcus drewsii AZ1.</title>
        <authorList>
            <consortium name="US DOE Joint Genome Institute (JGI-PGF)"/>
            <person name="Lucas S."/>
            <person name="Han J."/>
            <person name="Lapidus A."/>
            <person name="Cheng J.-F."/>
            <person name="Goodwin L."/>
            <person name="Pitluck S."/>
            <person name="Peters L."/>
            <person name="Land M.L."/>
            <person name="Hauser L."/>
            <person name="Vogl K."/>
            <person name="Liu Z."/>
            <person name="Imhoff J."/>
            <person name="Thiel V."/>
            <person name="Frigaard N.-U."/>
            <person name="Bryant D.A."/>
            <person name="Woyke T.J."/>
        </authorList>
    </citation>
    <scope>NUCLEOTIDE SEQUENCE [LARGE SCALE GENOMIC DNA]</scope>
    <source>
        <strain evidence="1 2">AZ1</strain>
    </source>
</reference>
<keyword evidence="2" id="KW-1185">Reference proteome</keyword>